<sequence>MELGLACSVCGHLNQLRAVSCDRCAAVLAPQPIAPSAVLPNLGAHPATGAGSPARPGTQISPASSPATVPLHALQAQAQAQAQSPSPQSGAVKPPSTVISSVQPSAAVPAQPRFNAVTGAPLEALQSKPAAKTMFFGALQQQHVVPRLVVIKGEGGDGVTYHLSATNHVVGRSTGEIRFNEDFFLSPEHALFSVQGNRLFAKDLGSVNGVFVRIKSPVPLDHGDCFLVGEQLLRLDSAPFNEPGPDANHTYSYTSPRPDARFRVVQLLAGGGEGRIVSAQGTTLTLGREANHMNFPQDRFISGRHARLDSASDSHHIILTDTGSRNGTFVRIKGAVELFHGDYIFIGQQLLRVEIS</sequence>
<feature type="region of interest" description="Disordered" evidence="1">
    <location>
        <begin position="44"/>
        <end position="98"/>
    </location>
</feature>
<proteinExistence type="predicted"/>
<comment type="caution">
    <text evidence="3">The sequence shown here is derived from an EMBL/GenBank/DDBJ whole genome shotgun (WGS) entry which is preliminary data.</text>
</comment>
<dbReference type="EMBL" id="JAPNKE010000002">
    <property type="protein sequence ID" value="MCY1006536.1"/>
    <property type="molecule type" value="Genomic_DNA"/>
</dbReference>
<organism evidence="3 4">
    <name type="scientific">Nannocystis pusilla</name>
    <dbReference type="NCBI Taxonomy" id="889268"/>
    <lineage>
        <taxon>Bacteria</taxon>
        <taxon>Pseudomonadati</taxon>
        <taxon>Myxococcota</taxon>
        <taxon>Polyangia</taxon>
        <taxon>Nannocystales</taxon>
        <taxon>Nannocystaceae</taxon>
        <taxon>Nannocystis</taxon>
    </lineage>
</organism>
<name>A0A9X3IWK8_9BACT</name>
<feature type="domain" description="FHA" evidence="2">
    <location>
        <begin position="284"/>
        <end position="330"/>
    </location>
</feature>
<dbReference type="RefSeq" id="WP_267768779.1">
    <property type="nucleotide sequence ID" value="NZ_JAPNKE010000002.1"/>
</dbReference>
<dbReference type="SMART" id="SM00240">
    <property type="entry name" value="FHA"/>
    <property type="match status" value="2"/>
</dbReference>
<feature type="compositionally biased region" description="Low complexity" evidence="1">
    <location>
        <begin position="75"/>
        <end position="89"/>
    </location>
</feature>
<dbReference type="PROSITE" id="PS50006">
    <property type="entry name" value="FHA_DOMAIN"/>
    <property type="match status" value="1"/>
</dbReference>
<dbReference type="AlphaFoldDB" id="A0A9X3IWK8"/>
<dbReference type="SUPFAM" id="SSF49879">
    <property type="entry name" value="SMAD/FHA domain"/>
    <property type="match status" value="2"/>
</dbReference>
<dbReference type="Proteomes" id="UP001150924">
    <property type="component" value="Unassembled WGS sequence"/>
</dbReference>
<evidence type="ECO:0000313" key="4">
    <source>
        <dbReference type="Proteomes" id="UP001150924"/>
    </source>
</evidence>
<evidence type="ECO:0000313" key="3">
    <source>
        <dbReference type="EMBL" id="MCY1006536.1"/>
    </source>
</evidence>
<gene>
    <name evidence="3" type="ORF">OV079_13430</name>
</gene>
<protein>
    <submittedName>
        <fullName evidence="3">FHA domain-containing protein</fullName>
    </submittedName>
</protein>
<keyword evidence="4" id="KW-1185">Reference proteome</keyword>
<dbReference type="InterPro" id="IPR000253">
    <property type="entry name" value="FHA_dom"/>
</dbReference>
<evidence type="ECO:0000256" key="1">
    <source>
        <dbReference type="SAM" id="MobiDB-lite"/>
    </source>
</evidence>
<dbReference type="CDD" id="cd00060">
    <property type="entry name" value="FHA"/>
    <property type="match status" value="2"/>
</dbReference>
<dbReference type="InterPro" id="IPR008984">
    <property type="entry name" value="SMAD_FHA_dom_sf"/>
</dbReference>
<reference evidence="3" key="1">
    <citation type="submission" date="2022-11" db="EMBL/GenBank/DDBJ databases">
        <title>Minimal conservation of predation-associated metabolite biosynthetic gene clusters underscores biosynthetic potential of Myxococcota including descriptions for ten novel species: Archangium lansinium sp. nov., Myxococcus landrumus sp. nov., Nannocystis bai.</title>
        <authorList>
            <person name="Ahearne A."/>
            <person name="Stevens C."/>
            <person name="Phillips K."/>
        </authorList>
    </citation>
    <scope>NUCLEOTIDE SEQUENCE</scope>
    <source>
        <strain evidence="3">Na p29</strain>
    </source>
</reference>
<feature type="compositionally biased region" description="Polar residues" evidence="1">
    <location>
        <begin position="58"/>
        <end position="67"/>
    </location>
</feature>
<dbReference type="Gene3D" id="2.60.200.20">
    <property type="match status" value="2"/>
</dbReference>
<dbReference type="Pfam" id="PF00498">
    <property type="entry name" value="FHA"/>
    <property type="match status" value="2"/>
</dbReference>
<evidence type="ECO:0000259" key="2">
    <source>
        <dbReference type="PROSITE" id="PS50006"/>
    </source>
</evidence>
<accession>A0A9X3IWK8</accession>